<dbReference type="Proteomes" id="UP001595621">
    <property type="component" value="Unassembled WGS sequence"/>
</dbReference>
<accession>A0ABV7G6V5</accession>
<feature type="chain" id="PRO_5046555784" evidence="1">
    <location>
        <begin position="20"/>
        <end position="221"/>
    </location>
</feature>
<feature type="signal peptide" evidence="1">
    <location>
        <begin position="1"/>
        <end position="19"/>
    </location>
</feature>
<keyword evidence="1" id="KW-0732">Signal</keyword>
<dbReference type="EMBL" id="JBHRTD010000006">
    <property type="protein sequence ID" value="MFC3137234.1"/>
    <property type="molecule type" value="Genomic_DNA"/>
</dbReference>
<evidence type="ECO:0000313" key="2">
    <source>
        <dbReference type="EMBL" id="MFC3137234.1"/>
    </source>
</evidence>
<evidence type="ECO:0000313" key="3">
    <source>
        <dbReference type="Proteomes" id="UP001595621"/>
    </source>
</evidence>
<organism evidence="2 3">
    <name type="scientific">Shewanella submarina</name>
    <dbReference type="NCBI Taxonomy" id="2016376"/>
    <lineage>
        <taxon>Bacteria</taxon>
        <taxon>Pseudomonadati</taxon>
        <taxon>Pseudomonadota</taxon>
        <taxon>Gammaproteobacteria</taxon>
        <taxon>Alteromonadales</taxon>
        <taxon>Shewanellaceae</taxon>
        <taxon>Shewanella</taxon>
    </lineage>
</organism>
<evidence type="ECO:0000256" key="1">
    <source>
        <dbReference type="SAM" id="SignalP"/>
    </source>
</evidence>
<keyword evidence="3" id="KW-1185">Reference proteome</keyword>
<protein>
    <submittedName>
        <fullName evidence="2">Uncharacterized protein</fullName>
    </submittedName>
</protein>
<dbReference type="RefSeq" id="WP_248935446.1">
    <property type="nucleotide sequence ID" value="NZ_JAKILF010000002.1"/>
</dbReference>
<comment type="caution">
    <text evidence="2">The sequence shown here is derived from an EMBL/GenBank/DDBJ whole genome shotgun (WGS) entry which is preliminary data.</text>
</comment>
<name>A0ABV7G6V5_9GAMM</name>
<sequence length="221" mass="24756">MKSIIIAFALSLSIWPAYATDRITFPVPKFFKLHVISDTMQFNSVDMSITGFETNRSSEEIYEFYHRKWQGKIKTSHFGEWTIYSHLNEGLLLTVQFKKDSPLQISGMLALSNLPGLKQQDLANLGKGFPMPKNTKVANDIKADDGGRSTRSLLLINNNSVSSNLKFYKKKLVSDGWVIQPPATESGTIAGLLLNKENSTLNIMIASQDGETRIQVVRIDN</sequence>
<reference evidence="3" key="1">
    <citation type="journal article" date="2019" name="Int. J. Syst. Evol. Microbiol.">
        <title>The Global Catalogue of Microorganisms (GCM) 10K type strain sequencing project: providing services to taxonomists for standard genome sequencing and annotation.</title>
        <authorList>
            <consortium name="The Broad Institute Genomics Platform"/>
            <consortium name="The Broad Institute Genome Sequencing Center for Infectious Disease"/>
            <person name="Wu L."/>
            <person name="Ma J."/>
        </authorList>
    </citation>
    <scope>NUCLEOTIDE SEQUENCE [LARGE SCALE GENOMIC DNA]</scope>
    <source>
        <strain evidence="3">KCTC 52277</strain>
    </source>
</reference>
<proteinExistence type="predicted"/>
<gene>
    <name evidence="2" type="ORF">ACFOE0_03425</name>
</gene>